<organism evidence="2 3">
    <name type="scientific">Cuniculiplasma divulgatum</name>
    <dbReference type="NCBI Taxonomy" id="1673428"/>
    <lineage>
        <taxon>Archaea</taxon>
        <taxon>Methanobacteriati</taxon>
        <taxon>Thermoplasmatota</taxon>
        <taxon>Thermoplasmata</taxon>
        <taxon>Thermoplasmatales</taxon>
        <taxon>Cuniculiplasmataceae</taxon>
        <taxon>Cuniculiplasma</taxon>
    </lineage>
</organism>
<feature type="domain" description="Integrase catalytic" evidence="1">
    <location>
        <begin position="104"/>
        <end position="268"/>
    </location>
</feature>
<dbReference type="AlphaFoldDB" id="A0A1N5W1L2"/>
<evidence type="ECO:0000313" key="2">
    <source>
        <dbReference type="EMBL" id="SIM79186.1"/>
    </source>
</evidence>
<protein>
    <submittedName>
        <fullName evidence="2">IS3 family transposase OrfB</fullName>
    </submittedName>
</protein>
<name>A0A1N5W1L2_9ARCH</name>
<proteinExistence type="predicted"/>
<dbReference type="InterPro" id="IPR001584">
    <property type="entry name" value="Integrase_cat-core"/>
</dbReference>
<dbReference type="PANTHER" id="PTHR46889:SF4">
    <property type="entry name" value="TRANSPOSASE INSO FOR INSERTION SEQUENCE ELEMENT IS911B-RELATED"/>
    <property type="match status" value="1"/>
</dbReference>
<dbReference type="InterPro" id="IPR025948">
    <property type="entry name" value="HTH-like_dom"/>
</dbReference>
<dbReference type="InterPro" id="IPR050900">
    <property type="entry name" value="Transposase_IS3/IS150/IS904"/>
</dbReference>
<dbReference type="InterPro" id="IPR036397">
    <property type="entry name" value="RNaseH_sf"/>
</dbReference>
<dbReference type="PROSITE" id="PS50994">
    <property type="entry name" value="INTEGRASE"/>
    <property type="match status" value="1"/>
</dbReference>
<dbReference type="GO" id="GO:0003676">
    <property type="term" value="F:nucleic acid binding"/>
    <property type="evidence" value="ECO:0007669"/>
    <property type="project" value="InterPro"/>
</dbReference>
<dbReference type="SUPFAM" id="SSF53098">
    <property type="entry name" value="Ribonuclease H-like"/>
    <property type="match status" value="1"/>
</dbReference>
<reference evidence="2 3" key="1">
    <citation type="submission" date="2016-04" db="EMBL/GenBank/DDBJ databases">
        <authorList>
            <person name="Evans L.H."/>
            <person name="Alamgir A."/>
            <person name="Owens N."/>
            <person name="Weber N.D."/>
            <person name="Virtaneva K."/>
            <person name="Barbian K."/>
            <person name="Babar A."/>
            <person name="Rosenke K."/>
        </authorList>
    </citation>
    <scope>NUCLEOTIDE SEQUENCE [LARGE SCALE GENOMIC DNA]</scope>
    <source>
        <strain evidence="3">S5(T) (JCM 30642 \VKM B-2941)</strain>
    </source>
</reference>
<dbReference type="InterPro" id="IPR012337">
    <property type="entry name" value="RNaseH-like_sf"/>
</dbReference>
<dbReference type="GO" id="GO:0015074">
    <property type="term" value="P:DNA integration"/>
    <property type="evidence" value="ECO:0007669"/>
    <property type="project" value="InterPro"/>
</dbReference>
<sequence length="290" mass="34004">MVVEDLKQEMSLRNISRTSGISLSGYYYKSTERNIQRLDPSIKERIKDIASERTTYGYRRVWAVLRNSGTEVNQKTVRKILKDNNLNLPASKHRVKTKKRNLFHPHGPDQLWETDITYIPTESGMTYLMCIKDTFTKEWQGYHYSRSCMARDAIRSVENAVLLAFNGSVSEGLVLRTDNGPQYISREFRSAMKLLGINLEYIQKHTPEDNGDIESFHNSIKTDYIWPNELRDFHKASIKIEKAFTDYNECGLHSSIDYLPPREFRRKFLNDPSFRNRFEKKEVEVTLDEN</sequence>
<dbReference type="Pfam" id="PF00665">
    <property type="entry name" value="rve"/>
    <property type="match status" value="1"/>
</dbReference>
<dbReference type="PANTHER" id="PTHR46889">
    <property type="entry name" value="TRANSPOSASE INSF FOR INSERTION SEQUENCE IS3B-RELATED"/>
    <property type="match status" value="1"/>
</dbReference>
<evidence type="ECO:0000313" key="3">
    <source>
        <dbReference type="Proteomes" id="UP000195607"/>
    </source>
</evidence>
<dbReference type="Pfam" id="PF13276">
    <property type="entry name" value="HTH_21"/>
    <property type="match status" value="1"/>
</dbReference>
<dbReference type="Proteomes" id="UP000195607">
    <property type="component" value="Chromosome I"/>
</dbReference>
<dbReference type="NCBIfam" id="NF033516">
    <property type="entry name" value="transpos_IS3"/>
    <property type="match status" value="1"/>
</dbReference>
<dbReference type="InterPro" id="IPR048020">
    <property type="entry name" value="Transpos_IS3"/>
</dbReference>
<accession>A0A1N5W1L2</accession>
<gene>
    <name evidence="2" type="ORF">CSP5_1620</name>
</gene>
<dbReference type="EMBL" id="LT671858">
    <property type="protein sequence ID" value="SIM79186.1"/>
    <property type="molecule type" value="Genomic_DNA"/>
</dbReference>
<evidence type="ECO:0000259" key="1">
    <source>
        <dbReference type="PROSITE" id="PS50994"/>
    </source>
</evidence>
<dbReference type="Gene3D" id="3.30.420.10">
    <property type="entry name" value="Ribonuclease H-like superfamily/Ribonuclease H"/>
    <property type="match status" value="1"/>
</dbReference>